<organism evidence="2 3">
    <name type="scientific">Dictyobacter halimunensis</name>
    <dbReference type="NCBI Taxonomy" id="3026934"/>
    <lineage>
        <taxon>Bacteria</taxon>
        <taxon>Bacillati</taxon>
        <taxon>Chloroflexota</taxon>
        <taxon>Ktedonobacteria</taxon>
        <taxon>Ktedonobacterales</taxon>
        <taxon>Dictyobacteraceae</taxon>
        <taxon>Dictyobacter</taxon>
    </lineage>
</organism>
<name>A0ABQ6G4Y6_9CHLR</name>
<gene>
    <name evidence="2" type="ORF">KDH_79960</name>
</gene>
<keyword evidence="1" id="KW-0472">Membrane</keyword>
<keyword evidence="3" id="KW-1185">Reference proteome</keyword>
<evidence type="ECO:0000313" key="2">
    <source>
        <dbReference type="EMBL" id="GLV61180.1"/>
    </source>
</evidence>
<reference evidence="2 3" key="1">
    <citation type="submission" date="2023-02" db="EMBL/GenBank/DDBJ databases">
        <title>Dictyobacter halimunensis sp. nov., a new member of the class Ktedonobacteria from forest soil in a geothermal area.</title>
        <authorList>
            <person name="Rachmania M.K."/>
            <person name="Ningsih F."/>
            <person name="Sakai Y."/>
            <person name="Yabe S."/>
            <person name="Yokota A."/>
            <person name="Sjamsuridzal W."/>
        </authorList>
    </citation>
    <scope>NUCLEOTIDE SEQUENCE [LARGE SCALE GENOMIC DNA]</scope>
    <source>
        <strain evidence="2 3">S3.2.2.5</strain>
    </source>
</reference>
<evidence type="ECO:0000256" key="1">
    <source>
        <dbReference type="SAM" id="Phobius"/>
    </source>
</evidence>
<dbReference type="Proteomes" id="UP001344906">
    <property type="component" value="Unassembled WGS sequence"/>
</dbReference>
<dbReference type="EMBL" id="BSRI01000003">
    <property type="protein sequence ID" value="GLV61180.1"/>
    <property type="molecule type" value="Genomic_DNA"/>
</dbReference>
<evidence type="ECO:0000313" key="3">
    <source>
        <dbReference type="Proteomes" id="UP001344906"/>
    </source>
</evidence>
<protein>
    <recommendedName>
        <fullName evidence="4">CDP-diacylglycerol--glycerol-3-phosphate 3-phosphatidyltransferase</fullName>
    </recommendedName>
</protein>
<comment type="caution">
    <text evidence="2">The sequence shown here is derived from an EMBL/GenBank/DDBJ whole genome shotgun (WGS) entry which is preliminary data.</text>
</comment>
<proteinExistence type="predicted"/>
<feature type="transmembrane region" description="Helical" evidence="1">
    <location>
        <begin position="46"/>
        <end position="64"/>
    </location>
</feature>
<feature type="transmembrane region" description="Helical" evidence="1">
    <location>
        <begin position="70"/>
        <end position="96"/>
    </location>
</feature>
<accession>A0ABQ6G4Y6</accession>
<keyword evidence="1" id="KW-1133">Transmembrane helix</keyword>
<keyword evidence="1" id="KW-0812">Transmembrane</keyword>
<sequence length="105" mass="12033">MVIAGIFLYFPLPWKMWGTILLCVVLGSQMVWRFMTIIAPSYARKLLPYIVATFLVLVPFYAFGHGLYQLVAIIVFAAIIGITGFYWFVWAVVSSFQEVFLGKKR</sequence>
<evidence type="ECO:0008006" key="4">
    <source>
        <dbReference type="Google" id="ProtNLM"/>
    </source>
</evidence>